<dbReference type="AlphaFoldDB" id="A0A0B5QMP7"/>
<evidence type="ECO:0000259" key="2">
    <source>
        <dbReference type="SMART" id="SM01204"/>
    </source>
</evidence>
<evidence type="ECO:0000259" key="1">
    <source>
        <dbReference type="SMART" id="SM00897"/>
    </source>
</evidence>
<protein>
    <recommendedName>
        <fullName evidence="5">FIST N domain protein</fullName>
    </recommendedName>
</protein>
<evidence type="ECO:0008006" key="5">
    <source>
        <dbReference type="Google" id="ProtNLM"/>
    </source>
</evidence>
<sequence>MNYKVGKSSKGDLNEAVSEATLGLKAPKLILFFSNVEPFEEYSKKIKEKFQSSIIIGSTTFAGFCMDGAYKNSLMVMGIEDGIECYADILEEVDKYPLKYIDRVTKCVNNFRDKSNTICFEISTALISCEELVLSTLNSVLDEHKIPLFGGSAGDKGKAEKTMVSFNGIVYNNICAFVIIKNLSGKIRLYRENIYKKTAHYFTATKVDTRNRIVYEYDNKPAALVMAQALNTTVENLPKYLDSYPLGRIIGSDLYITANQMVTKNNGMSYHAKVYNNSKMVLLEPDDYKNVINETIATVKKEVPNPSLAIMVNCLARSMLFETDGYLNEFAKNMGNALGNYIGFAGYGEQLRDQHFNQTMVLAVFE</sequence>
<dbReference type="EMBL" id="CP010086">
    <property type="protein sequence ID" value="AJG99277.1"/>
    <property type="molecule type" value="Genomic_DNA"/>
</dbReference>
<reference evidence="4" key="1">
    <citation type="submission" date="2014-12" db="EMBL/GenBank/DDBJ databases">
        <title>Genome sequence of Clostridium beijerinckii strain 59B.</title>
        <authorList>
            <person name="Little G.T."/>
            <person name="Minton N.P."/>
        </authorList>
    </citation>
    <scope>NUCLEOTIDE SEQUENCE [LARGE SCALE GENOMIC DNA]</scope>
    <source>
        <strain evidence="4">59B</strain>
    </source>
</reference>
<dbReference type="STRING" id="1520.LF65_02704"/>
<dbReference type="KEGG" id="cbei:LF65_02704"/>
<dbReference type="RefSeq" id="WP_041896646.1">
    <property type="nucleotide sequence ID" value="NZ_CP010086.2"/>
</dbReference>
<dbReference type="PANTHER" id="PTHR40252:SF2">
    <property type="entry name" value="BLR0328 PROTEIN"/>
    <property type="match status" value="1"/>
</dbReference>
<organism evidence="3 4">
    <name type="scientific">Clostridium beijerinckii</name>
    <name type="common">Clostridium MP</name>
    <dbReference type="NCBI Taxonomy" id="1520"/>
    <lineage>
        <taxon>Bacteria</taxon>
        <taxon>Bacillati</taxon>
        <taxon>Bacillota</taxon>
        <taxon>Clostridia</taxon>
        <taxon>Eubacteriales</taxon>
        <taxon>Clostridiaceae</taxon>
        <taxon>Clostridium</taxon>
    </lineage>
</organism>
<dbReference type="SMART" id="SM00897">
    <property type="entry name" value="FIST"/>
    <property type="match status" value="1"/>
</dbReference>
<dbReference type="Proteomes" id="UP000031866">
    <property type="component" value="Chromosome"/>
</dbReference>
<evidence type="ECO:0000313" key="4">
    <source>
        <dbReference type="Proteomes" id="UP000031866"/>
    </source>
</evidence>
<dbReference type="OrthoDB" id="9770293at2"/>
<feature type="domain" description="FIST C-domain" evidence="2">
    <location>
        <begin position="222"/>
        <end position="353"/>
    </location>
</feature>
<proteinExistence type="predicted"/>
<dbReference type="SMART" id="SM01204">
    <property type="entry name" value="FIST_C"/>
    <property type="match status" value="1"/>
</dbReference>
<feature type="domain" description="FIST" evidence="1">
    <location>
        <begin position="26"/>
        <end position="221"/>
    </location>
</feature>
<dbReference type="Pfam" id="PF10442">
    <property type="entry name" value="FIST_C"/>
    <property type="match status" value="1"/>
</dbReference>
<dbReference type="InterPro" id="IPR013702">
    <property type="entry name" value="FIST_domain_N"/>
</dbReference>
<name>A0A0B5QMP7_CLOBE</name>
<dbReference type="InterPro" id="IPR019494">
    <property type="entry name" value="FIST_C"/>
</dbReference>
<evidence type="ECO:0000313" key="3">
    <source>
        <dbReference type="EMBL" id="AJG99277.1"/>
    </source>
</evidence>
<dbReference type="Pfam" id="PF08495">
    <property type="entry name" value="FIST"/>
    <property type="match status" value="1"/>
</dbReference>
<dbReference type="PANTHER" id="PTHR40252">
    <property type="entry name" value="BLR0328 PROTEIN"/>
    <property type="match status" value="1"/>
</dbReference>
<gene>
    <name evidence="3" type="ORF">LF65_02704</name>
</gene>
<accession>A0A0B5QMP7</accession>